<dbReference type="Proteomes" id="UP001500827">
    <property type="component" value="Unassembled WGS sequence"/>
</dbReference>
<evidence type="ECO:0000313" key="4">
    <source>
        <dbReference type="EMBL" id="GAA3904051.1"/>
    </source>
</evidence>
<protein>
    <submittedName>
        <fullName evidence="4">GNAT family N-acetyltransferase</fullName>
    </submittedName>
</protein>
<dbReference type="EMBL" id="BAABBM010000001">
    <property type="protein sequence ID" value="GAA3904051.1"/>
    <property type="molecule type" value="Genomic_DNA"/>
</dbReference>
<evidence type="ECO:0000259" key="3">
    <source>
        <dbReference type="PROSITE" id="PS51186"/>
    </source>
</evidence>
<organism evidence="4 5">
    <name type="scientific">Sphingomonas limnosediminicola</name>
    <dbReference type="NCBI Taxonomy" id="940133"/>
    <lineage>
        <taxon>Bacteria</taxon>
        <taxon>Pseudomonadati</taxon>
        <taxon>Pseudomonadota</taxon>
        <taxon>Alphaproteobacteria</taxon>
        <taxon>Sphingomonadales</taxon>
        <taxon>Sphingomonadaceae</taxon>
        <taxon>Sphingomonas</taxon>
    </lineage>
</organism>
<keyword evidence="1" id="KW-0808">Transferase</keyword>
<accession>A0ABP7LQE8</accession>
<dbReference type="InterPro" id="IPR050832">
    <property type="entry name" value="Bact_Acetyltransf"/>
</dbReference>
<dbReference type="Gene3D" id="3.40.630.30">
    <property type="match status" value="1"/>
</dbReference>
<evidence type="ECO:0000313" key="5">
    <source>
        <dbReference type="Proteomes" id="UP001500827"/>
    </source>
</evidence>
<dbReference type="Pfam" id="PF00583">
    <property type="entry name" value="Acetyltransf_1"/>
    <property type="match status" value="1"/>
</dbReference>
<dbReference type="InterPro" id="IPR000182">
    <property type="entry name" value="GNAT_dom"/>
</dbReference>
<dbReference type="SUPFAM" id="SSF55729">
    <property type="entry name" value="Acyl-CoA N-acyltransferases (Nat)"/>
    <property type="match status" value="1"/>
</dbReference>
<dbReference type="CDD" id="cd04301">
    <property type="entry name" value="NAT_SF"/>
    <property type="match status" value="1"/>
</dbReference>
<dbReference type="PROSITE" id="PS51186">
    <property type="entry name" value="GNAT"/>
    <property type="match status" value="1"/>
</dbReference>
<evidence type="ECO:0000256" key="1">
    <source>
        <dbReference type="ARBA" id="ARBA00022679"/>
    </source>
</evidence>
<gene>
    <name evidence="4" type="ORF">GCM10022276_23370</name>
</gene>
<proteinExistence type="predicted"/>
<evidence type="ECO:0000256" key="2">
    <source>
        <dbReference type="ARBA" id="ARBA00023315"/>
    </source>
</evidence>
<dbReference type="InterPro" id="IPR016181">
    <property type="entry name" value="Acyl_CoA_acyltransferase"/>
</dbReference>
<dbReference type="PANTHER" id="PTHR43877:SF2">
    <property type="entry name" value="AMINOALKYLPHOSPHONATE N-ACETYLTRANSFERASE-RELATED"/>
    <property type="match status" value="1"/>
</dbReference>
<keyword evidence="5" id="KW-1185">Reference proteome</keyword>
<reference evidence="5" key="1">
    <citation type="journal article" date="2019" name="Int. J. Syst. Evol. Microbiol.">
        <title>The Global Catalogue of Microorganisms (GCM) 10K type strain sequencing project: providing services to taxonomists for standard genome sequencing and annotation.</title>
        <authorList>
            <consortium name="The Broad Institute Genomics Platform"/>
            <consortium name="The Broad Institute Genome Sequencing Center for Infectious Disease"/>
            <person name="Wu L."/>
            <person name="Ma J."/>
        </authorList>
    </citation>
    <scope>NUCLEOTIDE SEQUENCE [LARGE SCALE GENOMIC DNA]</scope>
    <source>
        <strain evidence="5">JCM 17543</strain>
    </source>
</reference>
<sequence>MTRYRDGELADAEALDRIFRTSFCDTFAHLYKDEDLQAFLGSFGLEDWRSELRDPSYAFRIAEVDGEPVGYVKLGPMALPVETAATGMDLKQFYILKEHHGAGIAQELMDWALVEARRRGIEELYLTVYVDNHRARRFYHRYGFEAVGRYDFMVGNHPDEDTIMRKKL</sequence>
<name>A0ABP7LQE8_9SPHN</name>
<feature type="domain" description="N-acetyltransferase" evidence="3">
    <location>
        <begin position="2"/>
        <end position="168"/>
    </location>
</feature>
<dbReference type="RefSeq" id="WP_344699873.1">
    <property type="nucleotide sequence ID" value="NZ_BAABBM010000001.1"/>
</dbReference>
<keyword evidence="2" id="KW-0012">Acyltransferase</keyword>
<comment type="caution">
    <text evidence="4">The sequence shown here is derived from an EMBL/GenBank/DDBJ whole genome shotgun (WGS) entry which is preliminary data.</text>
</comment>
<dbReference type="PANTHER" id="PTHR43877">
    <property type="entry name" value="AMINOALKYLPHOSPHONATE N-ACETYLTRANSFERASE-RELATED-RELATED"/>
    <property type="match status" value="1"/>
</dbReference>